<protein>
    <submittedName>
        <fullName evidence="2">Integral membrane protein (TIGR02327 family)</fullName>
    </submittedName>
</protein>
<keyword evidence="1" id="KW-0472">Membrane</keyword>
<accession>A0ABT9U1W5</accession>
<dbReference type="EMBL" id="JAUSSU010000005">
    <property type="protein sequence ID" value="MDQ0113612.1"/>
    <property type="molecule type" value="Genomic_DNA"/>
</dbReference>
<reference evidence="2 3" key="1">
    <citation type="submission" date="2023-07" db="EMBL/GenBank/DDBJ databases">
        <title>Sorghum-associated microbial communities from plants grown in Nebraska, USA.</title>
        <authorList>
            <person name="Schachtman D."/>
        </authorList>
    </citation>
    <scope>NUCLEOTIDE SEQUENCE [LARGE SCALE GENOMIC DNA]</scope>
    <source>
        <strain evidence="2 3">CC482</strain>
    </source>
</reference>
<evidence type="ECO:0000313" key="2">
    <source>
        <dbReference type="EMBL" id="MDQ0113612.1"/>
    </source>
</evidence>
<dbReference type="Pfam" id="PF06612">
    <property type="entry name" value="DUF1146"/>
    <property type="match status" value="1"/>
</dbReference>
<keyword evidence="3" id="KW-1185">Reference proteome</keyword>
<name>A0ABT9U1W5_PAEHA</name>
<feature type="transmembrane region" description="Helical" evidence="1">
    <location>
        <begin position="56"/>
        <end position="78"/>
    </location>
</feature>
<feature type="transmembrane region" description="Helical" evidence="1">
    <location>
        <begin position="15"/>
        <end position="36"/>
    </location>
</feature>
<evidence type="ECO:0000256" key="1">
    <source>
        <dbReference type="SAM" id="Phobius"/>
    </source>
</evidence>
<dbReference type="Proteomes" id="UP001229346">
    <property type="component" value="Unassembled WGS sequence"/>
</dbReference>
<keyword evidence="1" id="KW-0812">Transmembrane</keyword>
<evidence type="ECO:0000313" key="3">
    <source>
        <dbReference type="Proteomes" id="UP001229346"/>
    </source>
</evidence>
<keyword evidence="1" id="KW-1133">Transmembrane helix</keyword>
<sequence>MDNYDVFDEAQRMTGITGLFSIIVVLVSIMLVWTLLQEVKWETFFKHPRNAKARMFQVVVAVILGHLFAKFILEYWSFTTMLRSFVE</sequence>
<gene>
    <name evidence="2" type="ORF">J2T15_003053</name>
</gene>
<dbReference type="RefSeq" id="WP_307204820.1">
    <property type="nucleotide sequence ID" value="NZ_JAUSST010000005.1"/>
</dbReference>
<organism evidence="2 3">
    <name type="scientific">Paenibacillus harenae</name>
    <dbReference type="NCBI Taxonomy" id="306543"/>
    <lineage>
        <taxon>Bacteria</taxon>
        <taxon>Bacillati</taxon>
        <taxon>Bacillota</taxon>
        <taxon>Bacilli</taxon>
        <taxon>Bacillales</taxon>
        <taxon>Paenibacillaceae</taxon>
        <taxon>Paenibacillus</taxon>
    </lineage>
</organism>
<comment type="caution">
    <text evidence="2">The sequence shown here is derived from an EMBL/GenBank/DDBJ whole genome shotgun (WGS) entry which is preliminary data.</text>
</comment>
<proteinExistence type="predicted"/>
<dbReference type="InterPro" id="IPR009526">
    <property type="entry name" value="DUF1146"/>
</dbReference>